<organism evidence="2">
    <name type="scientific">Candidatus Berkiella aquae</name>
    <dbReference type="NCBI Taxonomy" id="295108"/>
    <lineage>
        <taxon>Bacteria</taxon>
        <taxon>Pseudomonadati</taxon>
        <taxon>Pseudomonadota</taxon>
        <taxon>Gammaproteobacteria</taxon>
        <taxon>Candidatus Berkiellales</taxon>
        <taxon>Candidatus Berkiellaceae</taxon>
        <taxon>Candidatus Berkiella</taxon>
    </lineage>
</organism>
<reference evidence="2" key="1">
    <citation type="submission" date="2015-09" db="EMBL/GenBank/DDBJ databases">
        <title>Draft Genome Sequences of Two Novel Amoeba-resistant Intranuclear Bacteria, Candidatus Berkiella cookevillensis and Candidatus Berkiella aquae.</title>
        <authorList>
            <person name="Mehari Y.T."/>
            <person name="Arivett B.A."/>
            <person name="Farone A.L."/>
            <person name="Gunderson J.H."/>
            <person name="Farone M.B."/>
        </authorList>
    </citation>
    <scope>NUCLEOTIDE SEQUENCE [LARGE SCALE GENOMIC DNA]</scope>
    <source>
        <strain evidence="2">HT99</strain>
    </source>
</reference>
<feature type="compositionally biased region" description="Polar residues" evidence="1">
    <location>
        <begin position="157"/>
        <end position="166"/>
    </location>
</feature>
<dbReference type="AlphaFoldDB" id="A0A0Q9YV16"/>
<keyword evidence="4" id="KW-1185">Reference proteome</keyword>
<accession>A0A0Q9YV16</accession>
<comment type="caution">
    <text evidence="2">The sequence shown here is derived from an EMBL/GenBank/DDBJ whole genome shotgun (WGS) entry which is preliminary data.</text>
</comment>
<protein>
    <submittedName>
        <fullName evidence="2">Uncharacterized protein</fullName>
    </submittedName>
</protein>
<dbReference type="EMBL" id="LKAJ01000004">
    <property type="protein sequence ID" value="KRG21570.1"/>
    <property type="molecule type" value="Genomic_DNA"/>
</dbReference>
<gene>
    <name evidence="3" type="ORF">HT99x_008630</name>
    <name evidence="2" type="ORF">HT99x_01323</name>
</gene>
<evidence type="ECO:0000256" key="1">
    <source>
        <dbReference type="SAM" id="MobiDB-lite"/>
    </source>
</evidence>
<reference evidence="3" key="3">
    <citation type="submission" date="2021-06" db="EMBL/GenBank/DDBJ databases">
        <title>Genomic Description and Analysis of Intracellular Bacteria, Candidatus Berkiella cookevillensis and Candidatus Berkiella aquae.</title>
        <authorList>
            <person name="Kidane D.T."/>
            <person name="Mehari Y.T."/>
            <person name="Rice F.C."/>
            <person name="Arivett B.A."/>
            <person name="Farone A.L."/>
            <person name="Berk S.G."/>
            <person name="Farone M.B."/>
        </authorList>
    </citation>
    <scope>NUCLEOTIDE SEQUENCE</scope>
    <source>
        <strain evidence="3">HT99</strain>
    </source>
</reference>
<dbReference type="Proteomes" id="UP000051497">
    <property type="component" value="Unassembled WGS sequence"/>
</dbReference>
<reference evidence="3" key="2">
    <citation type="journal article" date="2016" name="Genome Announc.">
        <title>Draft Genome Sequences of Two Novel Amoeba-Resistant Intranuclear Bacteria, 'Candidatus Berkiella cookevillensis' and 'Candidatus Berkiella aquae'.</title>
        <authorList>
            <person name="Mehari Y.T."/>
            <person name="Arivett B.A."/>
            <person name="Farone A.L."/>
            <person name="Gunderson J.H."/>
            <person name="Farone M.B."/>
        </authorList>
    </citation>
    <scope>NUCLEOTIDE SEQUENCE</scope>
    <source>
        <strain evidence="3">HT99</strain>
    </source>
</reference>
<feature type="region of interest" description="Disordered" evidence="1">
    <location>
        <begin position="145"/>
        <end position="166"/>
    </location>
</feature>
<dbReference type="EMBL" id="LKAJ02000001">
    <property type="protein sequence ID" value="MCS5711499.1"/>
    <property type="molecule type" value="Genomic_DNA"/>
</dbReference>
<evidence type="ECO:0000313" key="3">
    <source>
        <dbReference type="EMBL" id="MCS5711499.1"/>
    </source>
</evidence>
<dbReference type="RefSeq" id="WP_075065951.1">
    <property type="nucleotide sequence ID" value="NZ_LKAJ02000001.1"/>
</dbReference>
<sequence>MRKKSTSAYQSATSIANRDYKEGRNCKSMETLENLRFTPTQIALYLKTYEAHPPLSESDKLVKRAYATGMKSTSKHNSQEIYDKYLSSTRTDDEKEAFKQGYLKRKEYQKLQAEKIAANCKDEVEPTPTILSSLYAVKTTPLSSASTSTVHRGPNVSRESSIRHSQSGLATEGDLVKMIVENTNQSLYFLQQYSALNVAFCQQLIENAKKDQRIAELEQQLNKQTRQFSSPTSAFRTFTKP</sequence>
<evidence type="ECO:0000313" key="2">
    <source>
        <dbReference type="EMBL" id="KRG21570.1"/>
    </source>
</evidence>
<dbReference type="PATRIC" id="fig|1590043.3.peg.1345"/>
<evidence type="ECO:0000313" key="4">
    <source>
        <dbReference type="Proteomes" id="UP000051497"/>
    </source>
</evidence>
<proteinExistence type="predicted"/>
<name>A0A0Q9YV16_9GAMM</name>